<name>A0ABU2NDW2_9PSEU</name>
<feature type="compositionally biased region" description="Basic and acidic residues" evidence="1">
    <location>
        <begin position="30"/>
        <end position="51"/>
    </location>
</feature>
<feature type="region of interest" description="Disordered" evidence="1">
    <location>
        <begin position="1"/>
        <end position="54"/>
    </location>
</feature>
<keyword evidence="4" id="KW-1185">Reference proteome</keyword>
<feature type="domain" description="NERD" evidence="2">
    <location>
        <begin position="76"/>
        <end position="185"/>
    </location>
</feature>
<proteinExistence type="predicted"/>
<evidence type="ECO:0000313" key="3">
    <source>
        <dbReference type="EMBL" id="MDT0351658.1"/>
    </source>
</evidence>
<accession>A0ABU2NDW2</accession>
<organism evidence="3 4">
    <name type="scientific">Pseudonocardia charpentierae</name>
    <dbReference type="NCBI Taxonomy" id="3075545"/>
    <lineage>
        <taxon>Bacteria</taxon>
        <taxon>Bacillati</taxon>
        <taxon>Actinomycetota</taxon>
        <taxon>Actinomycetes</taxon>
        <taxon>Pseudonocardiales</taxon>
        <taxon>Pseudonocardiaceae</taxon>
        <taxon>Pseudonocardia</taxon>
    </lineage>
</organism>
<evidence type="ECO:0000256" key="1">
    <source>
        <dbReference type="SAM" id="MobiDB-lite"/>
    </source>
</evidence>
<dbReference type="Proteomes" id="UP001183202">
    <property type="component" value="Unassembled WGS sequence"/>
</dbReference>
<sequence>MRDVTGSNGTGDEGWVDLARNLPGIEVTPEEARRRAEEAGRDPSSPHKSDSKSAIGDLLATLTEPSRWDRWRGRTTGWFVLHSVPLGDGSGGISTSVDHLVVGPPGVMIVNSEDYRPVKRAPGDWTPDVWVRIHRDGLEVDGHQTEYMLKVRREALRVAGFLLQALVPDRPDLVGRVPVQSVVVIVGGQFVVGTQPSRVTMLRSIKLLDTLRGFPAVLDHEKAAAVYAIARRAATWNPIGWCLDSMGPGPDRRRSGR</sequence>
<protein>
    <submittedName>
        <fullName evidence="3">Nuclease-related domain-containing protein</fullName>
    </submittedName>
</protein>
<dbReference type="RefSeq" id="WP_311558066.1">
    <property type="nucleotide sequence ID" value="NZ_JAVREJ010000014.1"/>
</dbReference>
<evidence type="ECO:0000259" key="2">
    <source>
        <dbReference type="Pfam" id="PF08378"/>
    </source>
</evidence>
<gene>
    <name evidence="3" type="ORF">RM445_19205</name>
</gene>
<evidence type="ECO:0000313" key="4">
    <source>
        <dbReference type="Proteomes" id="UP001183202"/>
    </source>
</evidence>
<dbReference type="InterPro" id="IPR011528">
    <property type="entry name" value="NERD"/>
</dbReference>
<dbReference type="EMBL" id="JAVREJ010000014">
    <property type="protein sequence ID" value="MDT0351658.1"/>
    <property type="molecule type" value="Genomic_DNA"/>
</dbReference>
<dbReference type="Pfam" id="PF08378">
    <property type="entry name" value="NERD"/>
    <property type="match status" value="1"/>
</dbReference>
<reference evidence="4" key="1">
    <citation type="submission" date="2023-07" db="EMBL/GenBank/DDBJ databases">
        <title>30 novel species of actinomycetes from the DSMZ collection.</title>
        <authorList>
            <person name="Nouioui I."/>
        </authorList>
    </citation>
    <scope>NUCLEOTIDE SEQUENCE [LARGE SCALE GENOMIC DNA]</scope>
    <source>
        <strain evidence="4">DSM 45834</strain>
    </source>
</reference>
<comment type="caution">
    <text evidence="3">The sequence shown here is derived from an EMBL/GenBank/DDBJ whole genome shotgun (WGS) entry which is preliminary data.</text>
</comment>